<evidence type="ECO:0000313" key="1">
    <source>
        <dbReference type="EMBL" id="EDW50101.1"/>
    </source>
</evidence>
<proteinExistence type="predicted"/>
<protein>
    <submittedName>
        <fullName evidence="1">GM14180</fullName>
    </submittedName>
</protein>
<dbReference type="Proteomes" id="UP000001292">
    <property type="component" value="Unassembled WGS sequence"/>
</dbReference>
<organism evidence="2">
    <name type="scientific">Drosophila sechellia</name>
    <name type="common">Fruit fly</name>
    <dbReference type="NCBI Taxonomy" id="7238"/>
    <lineage>
        <taxon>Eukaryota</taxon>
        <taxon>Metazoa</taxon>
        <taxon>Ecdysozoa</taxon>
        <taxon>Arthropoda</taxon>
        <taxon>Hexapoda</taxon>
        <taxon>Insecta</taxon>
        <taxon>Pterygota</taxon>
        <taxon>Neoptera</taxon>
        <taxon>Endopterygota</taxon>
        <taxon>Diptera</taxon>
        <taxon>Brachycera</taxon>
        <taxon>Muscomorpha</taxon>
        <taxon>Ephydroidea</taxon>
        <taxon>Drosophilidae</taxon>
        <taxon>Drosophila</taxon>
        <taxon>Sophophora</taxon>
    </lineage>
</organism>
<reference evidence="1 2" key="1">
    <citation type="journal article" date="2007" name="Nature">
        <title>Evolution of genes and genomes on the Drosophila phylogeny.</title>
        <authorList>
            <consortium name="Drosophila 12 Genomes Consortium"/>
            <person name="Clark A.G."/>
            <person name="Eisen M.B."/>
            <person name="Smith D.R."/>
            <person name="Bergman C.M."/>
            <person name="Oliver B."/>
            <person name="Markow T.A."/>
            <person name="Kaufman T.C."/>
            <person name="Kellis M."/>
            <person name="Gelbart W."/>
            <person name="Iyer V.N."/>
            <person name="Pollard D.A."/>
            <person name="Sackton T.B."/>
            <person name="Larracuente A.M."/>
            <person name="Singh N.D."/>
            <person name="Abad J.P."/>
            <person name="Abt D.N."/>
            <person name="Adryan B."/>
            <person name="Aguade M."/>
            <person name="Akashi H."/>
            <person name="Anderson W.W."/>
            <person name="Aquadro C.F."/>
            <person name="Ardell D.H."/>
            <person name="Arguello R."/>
            <person name="Artieri C.G."/>
            <person name="Barbash D.A."/>
            <person name="Barker D."/>
            <person name="Barsanti P."/>
            <person name="Batterham P."/>
            <person name="Batzoglou S."/>
            <person name="Begun D."/>
            <person name="Bhutkar A."/>
            <person name="Blanco E."/>
            <person name="Bosak S.A."/>
            <person name="Bradley R.K."/>
            <person name="Brand A.D."/>
            <person name="Brent M.R."/>
            <person name="Brooks A.N."/>
            <person name="Brown R.H."/>
            <person name="Butlin R.K."/>
            <person name="Caggese C."/>
            <person name="Calvi B.R."/>
            <person name="Bernardo de Carvalho A."/>
            <person name="Caspi A."/>
            <person name="Castrezana S."/>
            <person name="Celniker S.E."/>
            <person name="Chang J.L."/>
            <person name="Chapple C."/>
            <person name="Chatterji S."/>
            <person name="Chinwalla A."/>
            <person name="Civetta A."/>
            <person name="Clifton S.W."/>
            <person name="Comeron J.M."/>
            <person name="Costello J.C."/>
            <person name="Coyne J.A."/>
            <person name="Daub J."/>
            <person name="David R.G."/>
            <person name="Delcher A.L."/>
            <person name="Delehaunty K."/>
            <person name="Do C.B."/>
            <person name="Ebling H."/>
            <person name="Edwards K."/>
            <person name="Eickbush T."/>
            <person name="Evans J.D."/>
            <person name="Filipski A."/>
            <person name="Findeiss S."/>
            <person name="Freyhult E."/>
            <person name="Fulton L."/>
            <person name="Fulton R."/>
            <person name="Garcia A.C."/>
            <person name="Gardiner A."/>
            <person name="Garfield D.A."/>
            <person name="Garvin B.E."/>
            <person name="Gibson G."/>
            <person name="Gilbert D."/>
            <person name="Gnerre S."/>
            <person name="Godfrey J."/>
            <person name="Good R."/>
            <person name="Gotea V."/>
            <person name="Gravely B."/>
            <person name="Greenberg A.J."/>
            <person name="Griffiths-Jones S."/>
            <person name="Gross S."/>
            <person name="Guigo R."/>
            <person name="Gustafson E.A."/>
            <person name="Haerty W."/>
            <person name="Hahn M.W."/>
            <person name="Halligan D.L."/>
            <person name="Halpern A.L."/>
            <person name="Halter G.M."/>
            <person name="Han M.V."/>
            <person name="Heger A."/>
            <person name="Hillier L."/>
            <person name="Hinrichs A.S."/>
            <person name="Holmes I."/>
            <person name="Hoskins R.A."/>
            <person name="Hubisz M.J."/>
            <person name="Hultmark D."/>
            <person name="Huntley M.A."/>
            <person name="Jaffe D.B."/>
            <person name="Jagadeeshan S."/>
            <person name="Jeck W.R."/>
            <person name="Johnson J."/>
            <person name="Jones C.D."/>
            <person name="Jordan W.C."/>
            <person name="Karpen G.H."/>
            <person name="Kataoka E."/>
            <person name="Keightley P.D."/>
            <person name="Kheradpour P."/>
            <person name="Kirkness E.F."/>
            <person name="Koerich L.B."/>
            <person name="Kristiansen K."/>
            <person name="Kudrna D."/>
            <person name="Kulathinal R.J."/>
            <person name="Kumar S."/>
            <person name="Kwok R."/>
            <person name="Lander E."/>
            <person name="Langley C.H."/>
            <person name="Lapoint R."/>
            <person name="Lazzaro B.P."/>
            <person name="Lee S.J."/>
            <person name="Levesque L."/>
            <person name="Li R."/>
            <person name="Lin C.F."/>
            <person name="Lin M.F."/>
            <person name="Lindblad-Toh K."/>
            <person name="Llopart A."/>
            <person name="Long M."/>
            <person name="Low L."/>
            <person name="Lozovsky E."/>
            <person name="Lu J."/>
            <person name="Luo M."/>
            <person name="Machado C.A."/>
            <person name="Makalowski W."/>
            <person name="Marzo M."/>
            <person name="Matsuda M."/>
            <person name="Matzkin L."/>
            <person name="McAllister B."/>
            <person name="McBride C.S."/>
            <person name="McKernan B."/>
            <person name="McKernan K."/>
            <person name="Mendez-Lago M."/>
            <person name="Minx P."/>
            <person name="Mollenhauer M.U."/>
            <person name="Montooth K."/>
            <person name="Mount S.M."/>
            <person name="Mu X."/>
            <person name="Myers E."/>
            <person name="Negre B."/>
            <person name="Newfeld S."/>
            <person name="Nielsen R."/>
            <person name="Noor M.A."/>
            <person name="O'Grady P."/>
            <person name="Pachter L."/>
            <person name="Papaceit M."/>
            <person name="Parisi M.J."/>
            <person name="Parisi M."/>
            <person name="Parts L."/>
            <person name="Pedersen J.S."/>
            <person name="Pesole G."/>
            <person name="Phillippy A.M."/>
            <person name="Ponting C.P."/>
            <person name="Pop M."/>
            <person name="Porcelli D."/>
            <person name="Powell J.R."/>
            <person name="Prohaska S."/>
            <person name="Pruitt K."/>
            <person name="Puig M."/>
            <person name="Quesneville H."/>
            <person name="Ram K.R."/>
            <person name="Rand D."/>
            <person name="Rasmussen M.D."/>
            <person name="Reed L.K."/>
            <person name="Reenan R."/>
            <person name="Reily A."/>
            <person name="Remington K.A."/>
            <person name="Rieger T.T."/>
            <person name="Ritchie M.G."/>
            <person name="Robin C."/>
            <person name="Rogers Y.H."/>
            <person name="Rohde C."/>
            <person name="Rozas J."/>
            <person name="Rubenfield M.J."/>
            <person name="Ruiz A."/>
            <person name="Russo S."/>
            <person name="Salzberg S.L."/>
            <person name="Sanchez-Gracia A."/>
            <person name="Saranga D.J."/>
            <person name="Sato H."/>
            <person name="Schaeffer S.W."/>
            <person name="Schatz M.C."/>
            <person name="Schlenke T."/>
            <person name="Schwartz R."/>
            <person name="Segarra C."/>
            <person name="Singh R.S."/>
            <person name="Sirot L."/>
            <person name="Sirota M."/>
            <person name="Sisneros N.B."/>
            <person name="Smith C.D."/>
            <person name="Smith T.F."/>
            <person name="Spieth J."/>
            <person name="Stage D.E."/>
            <person name="Stark A."/>
            <person name="Stephan W."/>
            <person name="Strausberg R.L."/>
            <person name="Strempel S."/>
            <person name="Sturgill D."/>
            <person name="Sutton G."/>
            <person name="Sutton G.G."/>
            <person name="Tao W."/>
            <person name="Teichmann S."/>
            <person name="Tobari Y.N."/>
            <person name="Tomimura Y."/>
            <person name="Tsolas J.M."/>
            <person name="Valente V.L."/>
            <person name="Venter E."/>
            <person name="Venter J.C."/>
            <person name="Vicario S."/>
            <person name="Vieira F.G."/>
            <person name="Vilella A.J."/>
            <person name="Villasante A."/>
            <person name="Walenz B."/>
            <person name="Wang J."/>
            <person name="Wasserman M."/>
            <person name="Watts T."/>
            <person name="Wilson D."/>
            <person name="Wilson R.K."/>
            <person name="Wing R.A."/>
            <person name="Wolfner M.F."/>
            <person name="Wong A."/>
            <person name="Wong G.K."/>
            <person name="Wu C.I."/>
            <person name="Wu G."/>
            <person name="Yamamoto D."/>
            <person name="Yang H.P."/>
            <person name="Yang S.P."/>
            <person name="Yorke J.A."/>
            <person name="Yoshida K."/>
            <person name="Zdobnov E."/>
            <person name="Zhang P."/>
            <person name="Zhang Y."/>
            <person name="Zimin A.V."/>
            <person name="Baldwin J."/>
            <person name="Abdouelleil A."/>
            <person name="Abdulkadir J."/>
            <person name="Abebe A."/>
            <person name="Abera B."/>
            <person name="Abreu J."/>
            <person name="Acer S.C."/>
            <person name="Aftuck L."/>
            <person name="Alexander A."/>
            <person name="An P."/>
            <person name="Anderson E."/>
            <person name="Anderson S."/>
            <person name="Arachi H."/>
            <person name="Azer M."/>
            <person name="Bachantsang P."/>
            <person name="Barry A."/>
            <person name="Bayul T."/>
            <person name="Berlin A."/>
            <person name="Bessette D."/>
            <person name="Bloom T."/>
            <person name="Blye J."/>
            <person name="Boguslavskiy L."/>
            <person name="Bonnet C."/>
            <person name="Boukhgalter B."/>
            <person name="Bourzgui I."/>
            <person name="Brown A."/>
            <person name="Cahill P."/>
            <person name="Channer S."/>
            <person name="Cheshatsang Y."/>
            <person name="Chuda L."/>
            <person name="Citroen M."/>
            <person name="Collymore A."/>
            <person name="Cooke P."/>
            <person name="Costello M."/>
            <person name="D'Aco K."/>
            <person name="Daza R."/>
            <person name="De Haan G."/>
            <person name="DeGray S."/>
            <person name="DeMaso C."/>
            <person name="Dhargay N."/>
            <person name="Dooley K."/>
            <person name="Dooley E."/>
            <person name="Doricent M."/>
            <person name="Dorje P."/>
            <person name="Dorjee K."/>
            <person name="Dupes A."/>
            <person name="Elong R."/>
            <person name="Falk J."/>
            <person name="Farina A."/>
            <person name="Faro S."/>
            <person name="Ferguson D."/>
            <person name="Fisher S."/>
            <person name="Foley C.D."/>
            <person name="Franke A."/>
            <person name="Friedrich D."/>
            <person name="Gadbois L."/>
            <person name="Gearin G."/>
            <person name="Gearin C.R."/>
            <person name="Giannoukos G."/>
            <person name="Goode T."/>
            <person name="Graham J."/>
            <person name="Grandbois E."/>
            <person name="Grewal S."/>
            <person name="Gyaltsen K."/>
            <person name="Hafez N."/>
            <person name="Hagos B."/>
            <person name="Hall J."/>
            <person name="Henson C."/>
            <person name="Hollinger A."/>
            <person name="Honan T."/>
            <person name="Huard M.D."/>
            <person name="Hughes L."/>
            <person name="Hurhula B."/>
            <person name="Husby M.E."/>
            <person name="Kamat A."/>
            <person name="Kanga B."/>
            <person name="Kashin S."/>
            <person name="Khazanovich D."/>
            <person name="Kisner P."/>
            <person name="Lance K."/>
            <person name="Lara M."/>
            <person name="Lee W."/>
            <person name="Lennon N."/>
            <person name="Letendre F."/>
            <person name="LeVine R."/>
            <person name="Lipovsky A."/>
            <person name="Liu X."/>
            <person name="Liu J."/>
            <person name="Liu S."/>
            <person name="Lokyitsang T."/>
            <person name="Lokyitsang Y."/>
            <person name="Lubonja R."/>
            <person name="Lui A."/>
            <person name="MacDonald P."/>
            <person name="Magnisalis V."/>
            <person name="Maru K."/>
            <person name="Matthews C."/>
            <person name="McCusker W."/>
            <person name="McDonough S."/>
            <person name="Mehta T."/>
            <person name="Meldrim J."/>
            <person name="Meneus L."/>
            <person name="Mihai O."/>
            <person name="Mihalev A."/>
            <person name="Mihova T."/>
            <person name="Mittelman R."/>
            <person name="Mlenga V."/>
            <person name="Montmayeur A."/>
            <person name="Mulrain L."/>
            <person name="Navidi A."/>
            <person name="Naylor J."/>
            <person name="Negash T."/>
            <person name="Nguyen T."/>
            <person name="Nguyen N."/>
            <person name="Nicol R."/>
            <person name="Norbu C."/>
            <person name="Norbu N."/>
            <person name="Novod N."/>
            <person name="O'Neill B."/>
            <person name="Osman S."/>
            <person name="Markiewicz E."/>
            <person name="Oyono O.L."/>
            <person name="Patti C."/>
            <person name="Phunkhang P."/>
            <person name="Pierre F."/>
            <person name="Priest M."/>
            <person name="Raghuraman S."/>
            <person name="Rege F."/>
            <person name="Reyes R."/>
            <person name="Rise C."/>
            <person name="Rogov P."/>
            <person name="Ross K."/>
            <person name="Ryan E."/>
            <person name="Settipalli S."/>
            <person name="Shea T."/>
            <person name="Sherpa N."/>
            <person name="Shi L."/>
            <person name="Shih D."/>
            <person name="Sparrow T."/>
            <person name="Spaulding J."/>
            <person name="Stalker J."/>
            <person name="Stange-Thomann N."/>
            <person name="Stavropoulos S."/>
            <person name="Stone C."/>
            <person name="Strader C."/>
            <person name="Tesfaye S."/>
            <person name="Thomson T."/>
            <person name="Thoulutsang Y."/>
            <person name="Thoulutsang D."/>
            <person name="Topham K."/>
            <person name="Topping I."/>
            <person name="Tsamla T."/>
            <person name="Vassiliev H."/>
            <person name="Vo A."/>
            <person name="Wangchuk T."/>
            <person name="Wangdi T."/>
            <person name="Weiand M."/>
            <person name="Wilkinson J."/>
            <person name="Wilson A."/>
            <person name="Yadav S."/>
            <person name="Young G."/>
            <person name="Yu Q."/>
            <person name="Zembek L."/>
            <person name="Zhong D."/>
            <person name="Zimmer A."/>
            <person name="Zwirko Z."/>
            <person name="Jaffe D.B."/>
            <person name="Alvarez P."/>
            <person name="Brockman W."/>
            <person name="Butler J."/>
            <person name="Chin C."/>
            <person name="Gnerre S."/>
            <person name="Grabherr M."/>
            <person name="Kleber M."/>
            <person name="Mauceli E."/>
            <person name="MacCallum I."/>
        </authorList>
    </citation>
    <scope>NUCLEOTIDE SEQUENCE [LARGE SCALE GENOMIC DNA]</scope>
    <source>
        <strain evidence="2">Rob3c / Tucson 14021-0248.25</strain>
    </source>
</reference>
<dbReference type="AlphaFoldDB" id="B4HVY6"/>
<evidence type="ECO:0000313" key="2">
    <source>
        <dbReference type="Proteomes" id="UP000001292"/>
    </source>
</evidence>
<name>B4HVY6_DROSE</name>
<sequence>MVPRSIRARVRHEHGHWGIVVVVNGPGSTFHLPCFPALTAFTASLPPSHQSKPPHSCQSLDGARTRVSRLQTTDSSEQCPVCHPWILAAGLWL</sequence>
<accession>B4HVY6</accession>
<gene>
    <name evidence="1" type="primary">Dsec\GM14180</name>
    <name evidence="1" type="ORF">Dsec_GM14180</name>
</gene>
<dbReference type="HOGENOM" id="CLU_2402007_0_0_1"/>
<dbReference type="EMBL" id="CH480817">
    <property type="protein sequence ID" value="EDW50101.1"/>
    <property type="molecule type" value="Genomic_DNA"/>
</dbReference>
<dbReference type="PhylomeDB" id="B4HVY6"/>
<keyword evidence="2" id="KW-1185">Reference proteome</keyword>